<sequence>MECAAKGLAAEPCAGGVADRRCGGCGAVAYCSRVHQIIHWRVHKEECERFAEQMRHINALSQFPFTFLEPPALNHEFPSARCLFLQSIKLHQKGLWKSECICGRDVAPLKGLSVEAEWNLQSSLCPCAEPKNPVSSALASWEAYYQWRSLPLHSPVAVLLHWPLTLYHCVQLSRTQTPRYDGQDTLCIHYLANRRGRAPDRPCYRDPRPRPARIQPRAPSPHAPPPPTGPVAPSAAGLPPAPVFSALLCWSAPPGVSARAVAISGLRTTSSHSPLRAPRPSRPAASGAAGAAAAAAYLRPCPCATRCRSPAVADRHPASPPRRRPAAQVAPQPPPPAGRAPAAASSPDQLRRCCPHRQPRPFCSRPDGEVVNISRYACCSDKSCCCKSSIGSKDLSCTAVTLKLWKGFYHERCSDILKDSVPQLIFAPNAGVAAYPSWMPTIEMIRQTGIPAIFTDFCEEAAHLASCCISSITGQPLKIPVYPGKSFQAASCSGKQCIIRTMLFKLLCFWDVKLPCHQEVYLEIDLSRNGM</sequence>
<dbReference type="Pfam" id="PF01753">
    <property type="entry name" value="zf-MYND"/>
    <property type="match status" value="1"/>
</dbReference>
<feature type="compositionally biased region" description="Basic and acidic residues" evidence="4">
    <location>
        <begin position="198"/>
        <end position="209"/>
    </location>
</feature>
<dbReference type="AlphaFoldDB" id="A0A1D6IBH0"/>
<organism evidence="5">
    <name type="scientific">Zea mays</name>
    <name type="common">Maize</name>
    <dbReference type="NCBI Taxonomy" id="4577"/>
    <lineage>
        <taxon>Eukaryota</taxon>
        <taxon>Viridiplantae</taxon>
        <taxon>Streptophyta</taxon>
        <taxon>Embryophyta</taxon>
        <taxon>Tracheophyta</taxon>
        <taxon>Spermatophyta</taxon>
        <taxon>Magnoliopsida</taxon>
        <taxon>Liliopsida</taxon>
        <taxon>Poales</taxon>
        <taxon>Poaceae</taxon>
        <taxon>PACMAD clade</taxon>
        <taxon>Panicoideae</taxon>
        <taxon>Andropogonodae</taxon>
        <taxon>Andropogoneae</taxon>
        <taxon>Tripsacinae</taxon>
        <taxon>Zea</taxon>
    </lineage>
</organism>
<keyword evidence="3" id="KW-0862">Zinc</keyword>
<gene>
    <name evidence="5" type="ORF">ZEAMMB73_Zm00001d021488</name>
</gene>
<keyword evidence="2" id="KW-0863">Zinc-finger</keyword>
<dbReference type="ExpressionAtlas" id="A0A1D6IBH0">
    <property type="expression patterns" value="baseline and differential"/>
</dbReference>
<dbReference type="EMBL" id="CM007650">
    <property type="protein sequence ID" value="ONM57297.1"/>
    <property type="molecule type" value="Genomic_DNA"/>
</dbReference>
<protein>
    <submittedName>
        <fullName evidence="5">MYND finger family protein</fullName>
    </submittedName>
</protein>
<dbReference type="GO" id="GO:0008270">
    <property type="term" value="F:zinc ion binding"/>
    <property type="evidence" value="ECO:0007669"/>
    <property type="project" value="UniProtKB-KW"/>
</dbReference>
<feature type="compositionally biased region" description="Pro residues" evidence="4">
    <location>
        <begin position="218"/>
        <end position="230"/>
    </location>
</feature>
<dbReference type="STRING" id="4577.A0A1D6IBH0"/>
<dbReference type="InterPro" id="IPR046824">
    <property type="entry name" value="Mss51-like_C"/>
</dbReference>
<dbReference type="PROSITE" id="PS50865">
    <property type="entry name" value="ZF_MYND_2"/>
    <property type="match status" value="1"/>
</dbReference>
<evidence type="ECO:0000256" key="3">
    <source>
        <dbReference type="ARBA" id="ARBA00022833"/>
    </source>
</evidence>
<dbReference type="Pfam" id="PF20179">
    <property type="entry name" value="MSS51_C"/>
    <property type="match status" value="1"/>
</dbReference>
<dbReference type="Gene3D" id="6.10.140.2220">
    <property type="match status" value="1"/>
</dbReference>
<dbReference type="InterPro" id="IPR002893">
    <property type="entry name" value="Znf_MYND"/>
</dbReference>
<evidence type="ECO:0000256" key="4">
    <source>
        <dbReference type="SAM" id="MobiDB-lite"/>
    </source>
</evidence>
<accession>A0A1D6IBH0</accession>
<feature type="region of interest" description="Disordered" evidence="4">
    <location>
        <begin position="198"/>
        <end position="234"/>
    </location>
</feature>
<evidence type="ECO:0000256" key="1">
    <source>
        <dbReference type="ARBA" id="ARBA00022723"/>
    </source>
</evidence>
<dbReference type="PANTHER" id="PTHR47570:SF1">
    <property type="entry name" value="ZINC ION BINDING PROTEIN"/>
    <property type="match status" value="1"/>
</dbReference>
<proteinExistence type="predicted"/>
<feature type="region of interest" description="Disordered" evidence="4">
    <location>
        <begin position="312"/>
        <end position="350"/>
    </location>
</feature>
<evidence type="ECO:0000256" key="2">
    <source>
        <dbReference type="ARBA" id="ARBA00022771"/>
    </source>
</evidence>
<reference evidence="5" key="1">
    <citation type="submission" date="2015-12" db="EMBL/GenBank/DDBJ databases">
        <title>Update maize B73 reference genome by single molecule sequencing technologies.</title>
        <authorList>
            <consortium name="Maize Genome Sequencing Project"/>
            <person name="Ware D."/>
        </authorList>
    </citation>
    <scope>NUCLEOTIDE SEQUENCE [LARGE SCALE GENOMIC DNA]</scope>
    <source>
        <tissue evidence="5">Seedling</tissue>
    </source>
</reference>
<dbReference type="FunCoup" id="A0A1D6IBH0">
    <property type="interactions" value="24"/>
</dbReference>
<name>A0A1D6IBH0_MAIZE</name>
<evidence type="ECO:0000313" key="5">
    <source>
        <dbReference type="EMBL" id="ONM57297.1"/>
    </source>
</evidence>
<keyword evidence="1" id="KW-0479">Metal-binding</keyword>
<dbReference type="PANTHER" id="PTHR47570">
    <property type="entry name" value="ZINC ION BINDING PROTEIN"/>
    <property type="match status" value="1"/>
</dbReference>
<dbReference type="InParanoid" id="A0A1D6IBH0"/>
<dbReference type="SUPFAM" id="SSF144232">
    <property type="entry name" value="HIT/MYND zinc finger-like"/>
    <property type="match status" value="1"/>
</dbReference>